<evidence type="ECO:0000256" key="2">
    <source>
        <dbReference type="ARBA" id="ARBA00022475"/>
    </source>
</evidence>
<feature type="transmembrane region" description="Helical" evidence="6">
    <location>
        <begin position="290"/>
        <end position="307"/>
    </location>
</feature>
<gene>
    <name evidence="6" type="primary">mprF</name>
    <name evidence="7" type="ORF">I8J29_19015</name>
</gene>
<keyword evidence="6" id="KW-0443">Lipid metabolism</keyword>
<dbReference type="InterPro" id="IPR022791">
    <property type="entry name" value="L-PG_synthase/AglD"/>
</dbReference>
<evidence type="ECO:0000256" key="5">
    <source>
        <dbReference type="ARBA" id="ARBA00023136"/>
    </source>
</evidence>
<evidence type="ECO:0000256" key="3">
    <source>
        <dbReference type="ARBA" id="ARBA00022692"/>
    </source>
</evidence>
<name>A0ABS3WDW2_9BACL</name>
<evidence type="ECO:0000256" key="6">
    <source>
        <dbReference type="RuleBase" id="RU363042"/>
    </source>
</evidence>
<comment type="subcellular location">
    <subcellularLocation>
        <location evidence="1 6">Cell membrane</location>
        <topology evidence="1 6">Multi-pass membrane protein</topology>
    </subcellularLocation>
</comment>
<accession>A0ABS3WDW2</accession>
<evidence type="ECO:0000313" key="8">
    <source>
        <dbReference type="Proteomes" id="UP000670947"/>
    </source>
</evidence>
<comment type="similarity">
    <text evidence="6">Belongs to the LPG synthase family.</text>
</comment>
<dbReference type="Proteomes" id="UP000670947">
    <property type="component" value="Unassembled WGS sequence"/>
</dbReference>
<organism evidence="7 8">
    <name type="scientific">Paenibacillus artemisiicola</name>
    <dbReference type="NCBI Taxonomy" id="1172618"/>
    <lineage>
        <taxon>Bacteria</taxon>
        <taxon>Bacillati</taxon>
        <taxon>Bacillota</taxon>
        <taxon>Bacilli</taxon>
        <taxon>Bacillales</taxon>
        <taxon>Paenibacillaceae</taxon>
        <taxon>Paenibacillus</taxon>
    </lineage>
</organism>
<evidence type="ECO:0000256" key="1">
    <source>
        <dbReference type="ARBA" id="ARBA00004651"/>
    </source>
</evidence>
<keyword evidence="8" id="KW-1185">Reference proteome</keyword>
<dbReference type="EMBL" id="JAGGDJ010000016">
    <property type="protein sequence ID" value="MBO7746305.1"/>
    <property type="molecule type" value="Genomic_DNA"/>
</dbReference>
<keyword evidence="4 6" id="KW-1133">Transmembrane helix</keyword>
<evidence type="ECO:0000313" key="7">
    <source>
        <dbReference type="EMBL" id="MBO7746305.1"/>
    </source>
</evidence>
<dbReference type="Pfam" id="PF03706">
    <property type="entry name" value="LPG_synthase_TM"/>
    <property type="match status" value="1"/>
</dbReference>
<reference evidence="7 8" key="1">
    <citation type="submission" date="2021-03" db="EMBL/GenBank/DDBJ databases">
        <title>Paenibacillus artemisicola MWE-103 whole genome sequence.</title>
        <authorList>
            <person name="Ham Y.J."/>
        </authorList>
    </citation>
    <scope>NUCLEOTIDE SEQUENCE [LARGE SCALE GENOMIC DNA]</scope>
    <source>
        <strain evidence="7 8">MWE-103</strain>
    </source>
</reference>
<comment type="function">
    <text evidence="6">Catalyzes the transfer of a lysyl group from L-lysyl-tRNA(Lys) to membrane-bound phosphatidylglycerol (PG), which produces lysylphosphatidylglycerol (LPG), a major component of the bacterial membrane with a positive net charge. LPG synthesis contributes to bacterial virulence as it is involved in the resistance mechanism against cationic antimicrobial peptides (CAMP) produces by the host's immune system (defensins, cathelicidins) and by the competing microorganisms.</text>
</comment>
<keyword evidence="6" id="KW-0808">Transferase</keyword>
<dbReference type="EC" id="2.3.2.3" evidence="6"/>
<sequence length="342" mass="37186">MGAIRRLASPALKVALVALVVFFVVRNVPLKLSDMESFLAHASVQFYASMLVFSFFLMLQAGIWVLIVNAAGAEAVRRKAGVRLGLLQGLRIFIDSQFAKYLPGGFWNYAGRVVLASRAGVPLDAQLSSIVYENVLLVSAALCYALILLVSLNIAPVLCIVAVLAAFALAYVYYDRSLALVRRLFAVASRWRLLRRAAAKFSAIAGTNASDAVPEGEAGTGAVLSRNRFFGYLICFLGSHFIMGIAFWMLTNSFGRGSIGIAYAAGTFATAWLLGLFSPLPGGLGVREGFLVYFLSLRLGAETALYISVIARLWNMMAEVMFWAVVRAAGYLTRRVRSYDEA</sequence>
<comment type="catalytic activity">
    <reaction evidence="6">
        <text>L-lysyl-tRNA(Lys) + a 1,2-diacyl-sn-glycero-3-phospho-(1'-sn-glycerol) = a 1,2-diacyl-sn-glycero-3-phospho-1'-(3'-O-L-lysyl)-sn-glycerol + tRNA(Lys)</text>
        <dbReference type="Rhea" id="RHEA:10668"/>
        <dbReference type="Rhea" id="RHEA-COMP:9696"/>
        <dbReference type="Rhea" id="RHEA-COMP:9697"/>
        <dbReference type="ChEBI" id="CHEBI:64716"/>
        <dbReference type="ChEBI" id="CHEBI:75792"/>
        <dbReference type="ChEBI" id="CHEBI:78442"/>
        <dbReference type="ChEBI" id="CHEBI:78529"/>
        <dbReference type="EC" id="2.3.2.3"/>
    </reaction>
</comment>
<protein>
    <recommendedName>
        <fullName evidence="6">Phosphatidylglycerol lysyltransferase</fullName>
        <ecNumber evidence="6">2.3.2.3</ecNumber>
    </recommendedName>
    <alternativeName>
        <fullName evidence="6">Lysylphosphatidylglycerol synthase</fullName>
    </alternativeName>
</protein>
<feature type="transmembrane region" description="Helical" evidence="6">
    <location>
        <begin position="229"/>
        <end position="251"/>
    </location>
</feature>
<keyword evidence="2" id="KW-1003">Cell membrane</keyword>
<feature type="transmembrane region" description="Helical" evidence="6">
    <location>
        <begin position="46"/>
        <end position="68"/>
    </location>
</feature>
<feature type="transmembrane region" description="Helical" evidence="6">
    <location>
        <begin position="257"/>
        <end position="278"/>
    </location>
</feature>
<keyword evidence="3 6" id="KW-0812">Transmembrane</keyword>
<feature type="transmembrane region" description="Helical" evidence="6">
    <location>
        <begin position="154"/>
        <end position="174"/>
    </location>
</feature>
<keyword evidence="6" id="KW-0046">Antibiotic resistance</keyword>
<dbReference type="RefSeq" id="WP_208849087.1">
    <property type="nucleotide sequence ID" value="NZ_JAGGDJ010000016.1"/>
</dbReference>
<feature type="transmembrane region" description="Helical" evidence="6">
    <location>
        <begin position="7"/>
        <end position="26"/>
    </location>
</feature>
<feature type="transmembrane region" description="Helical" evidence="6">
    <location>
        <begin position="130"/>
        <end position="148"/>
    </location>
</feature>
<comment type="caution">
    <text evidence="7">The sequence shown here is derived from an EMBL/GenBank/DDBJ whole genome shotgun (WGS) entry which is preliminary data.</text>
</comment>
<keyword evidence="5 6" id="KW-0472">Membrane</keyword>
<evidence type="ECO:0000256" key="4">
    <source>
        <dbReference type="ARBA" id="ARBA00022989"/>
    </source>
</evidence>
<proteinExistence type="inferred from homology"/>